<feature type="region of interest" description="Disordered" evidence="1">
    <location>
        <begin position="1"/>
        <end position="24"/>
    </location>
</feature>
<evidence type="ECO:0000256" key="1">
    <source>
        <dbReference type="SAM" id="MobiDB-lite"/>
    </source>
</evidence>
<dbReference type="EMBL" id="KV454299">
    <property type="protein sequence ID" value="ODQ70762.1"/>
    <property type="molecule type" value="Genomic_DNA"/>
</dbReference>
<feature type="compositionally biased region" description="Low complexity" evidence="1">
    <location>
        <begin position="450"/>
        <end position="462"/>
    </location>
</feature>
<feature type="region of interest" description="Disordered" evidence="1">
    <location>
        <begin position="388"/>
        <end position="544"/>
    </location>
</feature>
<feature type="compositionally biased region" description="Basic residues" evidence="1">
    <location>
        <begin position="256"/>
        <end position="269"/>
    </location>
</feature>
<name>A0A1E3Q0S0_LIPST</name>
<proteinExistence type="predicted"/>
<feature type="compositionally biased region" description="Basic and acidic residues" evidence="1">
    <location>
        <begin position="420"/>
        <end position="429"/>
    </location>
</feature>
<feature type="region of interest" description="Disordered" evidence="1">
    <location>
        <begin position="627"/>
        <end position="648"/>
    </location>
</feature>
<dbReference type="GO" id="GO:0005634">
    <property type="term" value="C:nucleus"/>
    <property type="evidence" value="ECO:0007669"/>
    <property type="project" value="InterPro"/>
</dbReference>
<feature type="compositionally biased region" description="Acidic residues" evidence="1">
    <location>
        <begin position="351"/>
        <end position="364"/>
    </location>
</feature>
<feature type="compositionally biased region" description="Basic residues" evidence="1">
    <location>
        <begin position="503"/>
        <end position="518"/>
    </location>
</feature>
<dbReference type="InterPro" id="IPR019021">
    <property type="entry name" value="Mms22"/>
</dbReference>
<dbReference type="OrthoDB" id="2386201at2759"/>
<dbReference type="PANTHER" id="PTHR28122">
    <property type="entry name" value="E3 UBIQUITIN-PROTEIN LIGASE SUBSTRATE RECEPTOR MMS22"/>
    <property type="match status" value="1"/>
</dbReference>
<feature type="compositionally biased region" description="Polar residues" evidence="1">
    <location>
        <begin position="200"/>
        <end position="213"/>
    </location>
</feature>
<dbReference type="GO" id="GO:0035361">
    <property type="term" value="C:Cul8-RING ubiquitin ligase complex"/>
    <property type="evidence" value="ECO:0007669"/>
    <property type="project" value="TreeGrafter"/>
</dbReference>
<feature type="compositionally biased region" description="Polar residues" evidence="1">
    <location>
        <begin position="318"/>
        <end position="327"/>
    </location>
</feature>
<dbReference type="GO" id="GO:0031297">
    <property type="term" value="P:replication fork processing"/>
    <property type="evidence" value="ECO:0007669"/>
    <property type="project" value="InterPro"/>
</dbReference>
<dbReference type="Pfam" id="PF09462">
    <property type="entry name" value="Mus7"/>
    <property type="match status" value="1"/>
</dbReference>
<gene>
    <name evidence="2" type="ORF">LIPSTDRAFT_29483</name>
</gene>
<accession>A0A1E3Q0S0</accession>
<feature type="compositionally biased region" description="Polar residues" evidence="1">
    <location>
        <begin position="150"/>
        <end position="180"/>
    </location>
</feature>
<keyword evidence="3" id="KW-1185">Reference proteome</keyword>
<feature type="compositionally biased region" description="Basic and acidic residues" evidence="1">
    <location>
        <begin position="214"/>
        <end position="225"/>
    </location>
</feature>
<evidence type="ECO:0000313" key="2">
    <source>
        <dbReference type="EMBL" id="ODQ70762.1"/>
    </source>
</evidence>
<reference evidence="2 3" key="1">
    <citation type="journal article" date="2016" name="Proc. Natl. Acad. Sci. U.S.A.">
        <title>Comparative genomics of biotechnologically important yeasts.</title>
        <authorList>
            <person name="Riley R."/>
            <person name="Haridas S."/>
            <person name="Wolfe K.H."/>
            <person name="Lopes M.R."/>
            <person name="Hittinger C.T."/>
            <person name="Goeker M."/>
            <person name="Salamov A.A."/>
            <person name="Wisecaver J.H."/>
            <person name="Long T.M."/>
            <person name="Calvey C.H."/>
            <person name="Aerts A.L."/>
            <person name="Barry K.W."/>
            <person name="Choi C."/>
            <person name="Clum A."/>
            <person name="Coughlan A.Y."/>
            <person name="Deshpande S."/>
            <person name="Douglass A.P."/>
            <person name="Hanson S.J."/>
            <person name="Klenk H.-P."/>
            <person name="LaButti K.M."/>
            <person name="Lapidus A."/>
            <person name="Lindquist E.A."/>
            <person name="Lipzen A.M."/>
            <person name="Meier-Kolthoff J.P."/>
            <person name="Ohm R.A."/>
            <person name="Otillar R.P."/>
            <person name="Pangilinan J.L."/>
            <person name="Peng Y."/>
            <person name="Rokas A."/>
            <person name="Rosa C.A."/>
            <person name="Scheuner C."/>
            <person name="Sibirny A.A."/>
            <person name="Slot J.C."/>
            <person name="Stielow J.B."/>
            <person name="Sun H."/>
            <person name="Kurtzman C.P."/>
            <person name="Blackwell M."/>
            <person name="Grigoriev I.V."/>
            <person name="Jeffries T.W."/>
        </authorList>
    </citation>
    <scope>NUCLEOTIDE SEQUENCE [LARGE SCALE GENOMIC DNA]</scope>
    <source>
        <strain evidence="2 3">NRRL Y-11557</strain>
    </source>
</reference>
<dbReference type="Proteomes" id="UP000094385">
    <property type="component" value="Unassembled WGS sequence"/>
</dbReference>
<feature type="compositionally biased region" description="Basic residues" evidence="1">
    <location>
        <begin position="526"/>
        <end position="540"/>
    </location>
</feature>
<organism evidence="2 3">
    <name type="scientific">Lipomyces starkeyi NRRL Y-11557</name>
    <dbReference type="NCBI Taxonomy" id="675824"/>
    <lineage>
        <taxon>Eukaryota</taxon>
        <taxon>Fungi</taxon>
        <taxon>Dikarya</taxon>
        <taxon>Ascomycota</taxon>
        <taxon>Saccharomycotina</taxon>
        <taxon>Lipomycetes</taxon>
        <taxon>Lipomycetales</taxon>
        <taxon>Lipomycetaceae</taxon>
        <taxon>Lipomyces</taxon>
    </lineage>
</organism>
<dbReference type="STRING" id="675824.A0A1E3Q0S0"/>
<feature type="region of interest" description="Disordered" evidence="1">
    <location>
        <begin position="146"/>
        <end position="364"/>
    </location>
</feature>
<sequence length="1599" mass="184075">MVSLRDPLCDDPDSGSPTPPPAVRMHYALFTSPLSSPLSELSSPPDLNDLLADFLNDNREVTSPTKATDSDAVLQEKRGTSEPPAPRVIDWEQENIDPSQYHSRETHHFFRKRTARQINPYLFDRQMYEIALKRRGIKPIRISAEKRMSTENNSDDSQFTPPSDSLSSQSVTRIPLTQESRITEDSLLQPPPTDSLMPRQLSSHNSQRTSNSETAHRRCQEEQPLRRTRNVPLNTPRDIFDFPTSPPRSTHSPHDTRRRVASTYSRRKQSPTQPTQSQRASEGTGRVASDLERVTPSRNGSLRREDRHKNSIVEEFQSVDNSRSSLSRGERQLTGALSFASNTDTSNESVSESESDSDDDSSELELEKLKRRVRGVLPPSFLTLDNSLRHEREKVSNRPRSTRYSEPRKGVARRKIGTSRLREETRNEFLGDPESDSDVPVIRSQSGLPSKQQQQPFSSQQSRGHSYVISDSVSDMEVDTHIDRMISRETRSRHTTPSSISSHRPRKRESQKGGKLRQIRLDSRGKMKKRRLHKSSKHRQTWSGSNLPKIGILDAYMTEKNVKSFAPQFLKVAVREAARREGFGRDSPSRKSFYFDDDEDNENVLEVLQQWREGTHDAFETSSLSFARPCPVADPSRTESGEAPPEAIQRTRRRLPTGVIAVVPPPRGVVQVMAPPPVAQRNRLLEYVEVESGEYAVRRQPVKIDHHFESRHQIPEAVLQRHNRLHGSIGPVIDSDSVKASPPARQSTRKSRKEVFMYPRQHIRPEPTPSFNHIQDSDYKRDARTDLKDSPHQFGTKTLPYVPQLPTVRPIQPQAEGSQVITEFSFPLLNFSVTFDVIPLRHDTRFRPSTFIGRGALDAALHIPPAVEDKGGANLSIFHFEEPEVTFLWKQVNSQLLEELATGFGILLDWALSEQHNADRVNEERRDQSYEFCVFLSNYIRNSLTRESYENIMIFAAAIKRLSIRVGELFTQFHGRITSFSRLSFYMLGFQLLYIYEISSMLQDHITDYSHLALDREFMTIGRLLIQVLLKYGMDDLYQFLRTYRNRVGLQIDRESCFMEIWVIAIHVFDRASKLAASTISSFWESLYEVIEYNALSKTVSIDKFEQVWYATFSMCPLYQFDSQGVSDIGKHNAYWNTVEAMMERLLSAPAQYSKSREFGSYCRACFSRCLTLTLTWKWPGTKSLAMKMYRFFAQRKLENLESDIGTGFPDFLQDHNDMLELSTSDTVFHIFLKYLAKLIRDTSEKPDSRKILPGMIGLVTPLNGRIYPRTAELRLTDLEALENNYSLLLTLFWAAPPELRPPIGHLRDVIILGQSHSQARILSVKSWYYLTRLELRRNSDLLESGEWYQDLVKYSLDDYMQLEKVVTGISQDEIMRRRANLKGYESLLKDSLKYLRMIICAPNLIQSPDQAVQILQHSRLGDILNNGLCLPEKVMLEAIQIIHDFVDLSKRILKGTGDLYTPIVQQSDSQDSLYGDDSLIQHLVDDENRKWRQENRELLARALVNTIFNPLYQLLSNYIGVTEEDERVSDELVVKAIETWALVAEFLISARAKDWNYFLEGRGAWKWFAETRRKERYEDFWLSQVKILQLDLENESKW</sequence>
<dbReference type="GO" id="GO:0000724">
    <property type="term" value="P:double-strand break repair via homologous recombination"/>
    <property type="evidence" value="ECO:0007669"/>
    <property type="project" value="TreeGrafter"/>
</dbReference>
<evidence type="ECO:0000313" key="3">
    <source>
        <dbReference type="Proteomes" id="UP000094385"/>
    </source>
</evidence>
<feature type="region of interest" description="Disordered" evidence="1">
    <location>
        <begin position="727"/>
        <end position="774"/>
    </location>
</feature>
<feature type="compositionally biased region" description="Basic and acidic residues" evidence="1">
    <location>
        <begin position="478"/>
        <end position="492"/>
    </location>
</feature>
<dbReference type="PANTHER" id="PTHR28122:SF1">
    <property type="entry name" value="E3 UBIQUITIN-PROTEIN LIGASE SUBSTRATE RECEPTOR MMS22"/>
    <property type="match status" value="1"/>
</dbReference>
<feature type="compositionally biased region" description="Polar residues" evidence="1">
    <location>
        <begin position="270"/>
        <end position="281"/>
    </location>
</feature>
<feature type="compositionally biased region" description="Low complexity" evidence="1">
    <location>
        <begin position="341"/>
        <end position="350"/>
    </location>
</feature>
<feature type="region of interest" description="Disordered" evidence="1">
    <location>
        <begin position="59"/>
        <end position="88"/>
    </location>
</feature>
<protein>
    <submittedName>
        <fullName evidence="2">Uncharacterized protein</fullName>
    </submittedName>
</protein>
<feature type="compositionally biased region" description="Basic and acidic residues" evidence="1">
    <location>
        <begin position="302"/>
        <end position="312"/>
    </location>
</feature>